<sequence>MGYAVRHVLREFADYNVLNFKSIKTRFSGPITPGETIETHMWKEGNRIYLQSFIKESGKQIISGAYVDLIENNDKSYNSTNYSPNSQLSENENNFGLSSQMMPNVEDLIVDEIDNYSVKEYQAMDEANQGSSVQYVCAPYGSHDGQSDGGDGQSSRIDKIFGGWLSVRIRDHKELVPIIKTVYQWNITKSGKIITVWTLDLKNGEGSVYKGSPNTGKADCTLTIDEESAVNVFEGREDAMKAFMGGKLKIAGNILAAQKLQQLWAEEAPRGSVSLDQQPELQPNHVSITSSNNLDDSSVPVSGLKCDIVFTVFKNRMHEEPDLVRRLKVVFQFNITVDGQQRTTWTCDNKSRPEGDVYLGTPKNGKPDCTVTVEDDDFLKLMVGKLNPQRAFMMGKLKIKGNIMLLQKLNSLWLDLQKAGKAPELPFLTDMMLKTAVIPGLKSESMIVELVQRMVRLPQLCTQVSTLIGFNITKDNKSVSKWTLDFTKNKLTGVFERGLPEKSDCILTIDDNDFCISSGRIQLDGDRSVAQKINVLFTTPTTKSKL</sequence>
<dbReference type="Gene3D" id="3.30.1050.10">
    <property type="entry name" value="SCP2 sterol-binding domain"/>
    <property type="match status" value="3"/>
</dbReference>
<dbReference type="EMBL" id="CAJPVJ010012591">
    <property type="protein sequence ID" value="CAG2174403.1"/>
    <property type="molecule type" value="Genomic_DNA"/>
</dbReference>
<name>A0A7R9MBU1_9ACAR</name>
<dbReference type="PANTHER" id="PTHR10094">
    <property type="entry name" value="STEROL CARRIER PROTEIN 2 SCP-2 FAMILY PROTEIN"/>
    <property type="match status" value="1"/>
</dbReference>
<dbReference type="InterPro" id="IPR002539">
    <property type="entry name" value="MaoC-like_dom"/>
</dbReference>
<feature type="domain" description="SCP2" evidence="2">
    <location>
        <begin position="174"/>
        <end position="263"/>
    </location>
</feature>
<dbReference type="EMBL" id="OC927416">
    <property type="protein sequence ID" value="CAD7657217.1"/>
    <property type="molecule type" value="Genomic_DNA"/>
</dbReference>
<organism evidence="3">
    <name type="scientific">Oppiella nova</name>
    <dbReference type="NCBI Taxonomy" id="334625"/>
    <lineage>
        <taxon>Eukaryota</taxon>
        <taxon>Metazoa</taxon>
        <taxon>Ecdysozoa</taxon>
        <taxon>Arthropoda</taxon>
        <taxon>Chelicerata</taxon>
        <taxon>Arachnida</taxon>
        <taxon>Acari</taxon>
        <taxon>Acariformes</taxon>
        <taxon>Sarcoptiformes</taxon>
        <taxon>Oribatida</taxon>
        <taxon>Brachypylina</taxon>
        <taxon>Oppioidea</taxon>
        <taxon>Oppiidae</taxon>
        <taxon>Oppiella</taxon>
    </lineage>
</organism>
<dbReference type="Pfam" id="PF01575">
    <property type="entry name" value="MaoC_dehydratas"/>
    <property type="match status" value="1"/>
</dbReference>
<dbReference type="GO" id="GO:0018812">
    <property type="term" value="F:3-hydroxyacyl-CoA dehydratase activity"/>
    <property type="evidence" value="ECO:0007669"/>
    <property type="project" value="UniProtKB-ARBA"/>
</dbReference>
<dbReference type="SUPFAM" id="SSF55718">
    <property type="entry name" value="SCP-like"/>
    <property type="match status" value="3"/>
</dbReference>
<dbReference type="GO" id="GO:0005829">
    <property type="term" value="C:cytosol"/>
    <property type="evidence" value="ECO:0007669"/>
    <property type="project" value="TreeGrafter"/>
</dbReference>
<dbReference type="OrthoDB" id="3592703at2759"/>
<dbReference type="PANTHER" id="PTHR10094:SF25">
    <property type="entry name" value="SCP2 STEROL-BINDING DOMAIN-CONTAINING PROTEIN 1"/>
    <property type="match status" value="1"/>
</dbReference>
<evidence type="ECO:0000259" key="1">
    <source>
        <dbReference type="Pfam" id="PF01575"/>
    </source>
</evidence>
<accession>A0A7R9MBU1</accession>
<gene>
    <name evidence="3" type="ORF">ONB1V03_LOCUS13847</name>
</gene>
<evidence type="ECO:0000313" key="4">
    <source>
        <dbReference type="Proteomes" id="UP000728032"/>
    </source>
</evidence>
<evidence type="ECO:0000313" key="3">
    <source>
        <dbReference type="EMBL" id="CAD7657217.1"/>
    </source>
</evidence>
<dbReference type="InterPro" id="IPR003033">
    <property type="entry name" value="SCP2_sterol-bd_dom"/>
</dbReference>
<protein>
    <submittedName>
        <fullName evidence="3">Uncharacterized protein</fullName>
    </submittedName>
</protein>
<dbReference type="AlphaFoldDB" id="A0A7R9MBU1"/>
<dbReference type="SUPFAM" id="SSF54637">
    <property type="entry name" value="Thioesterase/thiol ester dehydrase-isomerase"/>
    <property type="match status" value="1"/>
</dbReference>
<dbReference type="Proteomes" id="UP000728032">
    <property type="component" value="Unassembled WGS sequence"/>
</dbReference>
<reference evidence="3" key="1">
    <citation type="submission" date="2020-11" db="EMBL/GenBank/DDBJ databases">
        <authorList>
            <person name="Tran Van P."/>
        </authorList>
    </citation>
    <scope>NUCLEOTIDE SEQUENCE</scope>
</reference>
<evidence type="ECO:0000259" key="2">
    <source>
        <dbReference type="Pfam" id="PF02036"/>
    </source>
</evidence>
<proteinExistence type="predicted"/>
<dbReference type="InterPro" id="IPR036527">
    <property type="entry name" value="SCP2_sterol-bd_dom_sf"/>
</dbReference>
<dbReference type="Pfam" id="PF02036">
    <property type="entry name" value="SCP2"/>
    <property type="match status" value="2"/>
</dbReference>
<dbReference type="InterPro" id="IPR029069">
    <property type="entry name" value="HotDog_dom_sf"/>
</dbReference>
<feature type="domain" description="MaoC-like" evidence="1">
    <location>
        <begin position="2"/>
        <end position="59"/>
    </location>
</feature>
<dbReference type="Gene3D" id="3.10.129.10">
    <property type="entry name" value="Hotdog Thioesterase"/>
    <property type="match status" value="1"/>
</dbReference>
<feature type="domain" description="SCP2" evidence="2">
    <location>
        <begin position="316"/>
        <end position="412"/>
    </location>
</feature>
<keyword evidence="4" id="KW-1185">Reference proteome</keyword>